<evidence type="ECO:0000313" key="2">
    <source>
        <dbReference type="Proteomes" id="UP001596147"/>
    </source>
</evidence>
<dbReference type="RefSeq" id="WP_382348441.1">
    <property type="nucleotide sequence ID" value="NZ_JBHSMC010000003.1"/>
</dbReference>
<accession>A0ABW0LGI0</accession>
<keyword evidence="2" id="KW-1185">Reference proteome</keyword>
<organism evidence="1 2">
    <name type="scientific">Lederbergia graminis</name>
    <dbReference type="NCBI Taxonomy" id="735518"/>
    <lineage>
        <taxon>Bacteria</taxon>
        <taxon>Bacillati</taxon>
        <taxon>Bacillota</taxon>
        <taxon>Bacilli</taxon>
        <taxon>Bacillales</taxon>
        <taxon>Bacillaceae</taxon>
        <taxon>Lederbergia</taxon>
    </lineage>
</organism>
<name>A0ABW0LGI0_9BACI</name>
<evidence type="ECO:0000313" key="1">
    <source>
        <dbReference type="EMBL" id="MFC5464102.1"/>
    </source>
</evidence>
<sequence length="123" mass="13574">MIIALVLNADETVVPIVEGTVLRIYDAVKKQIQDYENPAQFLQEGRRGATLSFAEDKGATVFVAPPQTFCELSYEKAVKDGIHFISLERSLSFPELLRLLESGQLNIGDKLSGDEIAPSQIVH</sequence>
<gene>
    <name evidence="1" type="ORF">ACFPM4_04945</name>
</gene>
<protein>
    <submittedName>
        <fullName evidence="1">Uncharacterized protein</fullName>
    </submittedName>
</protein>
<dbReference type="Proteomes" id="UP001596147">
    <property type="component" value="Unassembled WGS sequence"/>
</dbReference>
<proteinExistence type="predicted"/>
<reference evidence="2" key="1">
    <citation type="journal article" date="2019" name="Int. J. Syst. Evol. Microbiol.">
        <title>The Global Catalogue of Microorganisms (GCM) 10K type strain sequencing project: providing services to taxonomists for standard genome sequencing and annotation.</title>
        <authorList>
            <consortium name="The Broad Institute Genomics Platform"/>
            <consortium name="The Broad Institute Genome Sequencing Center for Infectious Disease"/>
            <person name="Wu L."/>
            <person name="Ma J."/>
        </authorList>
    </citation>
    <scope>NUCLEOTIDE SEQUENCE [LARGE SCALE GENOMIC DNA]</scope>
    <source>
        <strain evidence="2">CGMCC 1.12237</strain>
    </source>
</reference>
<dbReference type="EMBL" id="JBHSMC010000003">
    <property type="protein sequence ID" value="MFC5464102.1"/>
    <property type="molecule type" value="Genomic_DNA"/>
</dbReference>
<comment type="caution">
    <text evidence="1">The sequence shown here is derived from an EMBL/GenBank/DDBJ whole genome shotgun (WGS) entry which is preliminary data.</text>
</comment>